<reference evidence="2" key="1">
    <citation type="submission" date="2022-01" db="EMBL/GenBank/DDBJ databases">
        <title>Microbacterium eymi and Microbacterium rhizovicinus sp. nov., isolated from the rhizospheric soil of Elymus tsukushiensis, a plant native to the Dokdo Islands, Republic of Korea.</title>
        <authorList>
            <person name="Hwang Y.J."/>
        </authorList>
    </citation>
    <scope>NUCLEOTIDE SEQUENCE</scope>
    <source>
        <strain evidence="2">KUDC0405</strain>
    </source>
</reference>
<organism evidence="2 3">
    <name type="scientific">Microbacterium elymi</name>
    <dbReference type="NCBI Taxonomy" id="2909587"/>
    <lineage>
        <taxon>Bacteria</taxon>
        <taxon>Bacillati</taxon>
        <taxon>Actinomycetota</taxon>
        <taxon>Actinomycetes</taxon>
        <taxon>Micrococcales</taxon>
        <taxon>Microbacteriaceae</taxon>
        <taxon>Microbacterium</taxon>
    </lineage>
</organism>
<dbReference type="EMBL" id="CP091139">
    <property type="protein sequence ID" value="UUT36111.1"/>
    <property type="molecule type" value="Genomic_DNA"/>
</dbReference>
<evidence type="ECO:0000256" key="1">
    <source>
        <dbReference type="SAM" id="MobiDB-lite"/>
    </source>
</evidence>
<feature type="compositionally biased region" description="Low complexity" evidence="1">
    <location>
        <begin position="1"/>
        <end position="29"/>
    </location>
</feature>
<protein>
    <submittedName>
        <fullName evidence="2">Uncharacterized protein</fullName>
    </submittedName>
</protein>
<evidence type="ECO:0000313" key="2">
    <source>
        <dbReference type="EMBL" id="UUT36111.1"/>
    </source>
</evidence>
<dbReference type="RefSeq" id="WP_259612760.1">
    <property type="nucleotide sequence ID" value="NZ_CP091139.2"/>
</dbReference>
<feature type="region of interest" description="Disordered" evidence="1">
    <location>
        <begin position="1"/>
        <end position="59"/>
    </location>
</feature>
<keyword evidence="3" id="KW-1185">Reference proteome</keyword>
<gene>
    <name evidence="2" type="ORF">L2X98_23865</name>
</gene>
<accession>A0ABY5NLP4</accession>
<name>A0ABY5NLP4_9MICO</name>
<sequence length="100" mass="11498">MSSAPAASPADAAAQRRPPRRPLTNTTPRADGVYLRGQHPPLPGKPYRRGGELQMDATTQPVRVLRRMLHRTLHRHDRRRSTFRPVRDQALRIPHWMPMP</sequence>
<evidence type="ECO:0000313" key="3">
    <source>
        <dbReference type="Proteomes" id="UP001054811"/>
    </source>
</evidence>
<dbReference type="Proteomes" id="UP001054811">
    <property type="component" value="Chromosome"/>
</dbReference>
<proteinExistence type="predicted"/>